<reference evidence="1 2" key="1">
    <citation type="submission" date="2022-09" db="EMBL/GenBank/DDBJ databases">
        <title>Interaction between co-microsymbionts with complementary sets of symbiotic genes in legume-rhizobium systems.</title>
        <authorList>
            <person name="Safronova V."/>
            <person name="Sazanova A."/>
            <person name="Afonin A."/>
            <person name="Chirak E."/>
        </authorList>
    </citation>
    <scope>NUCLEOTIDE SEQUENCE [LARGE SCALE GENOMIC DNA]</scope>
    <source>
        <strain evidence="1 2">A18/4-1</strain>
    </source>
</reference>
<protein>
    <submittedName>
        <fullName evidence="1">Uncharacterized protein</fullName>
    </submittedName>
</protein>
<proteinExistence type="predicted"/>
<dbReference type="EMBL" id="CP104965">
    <property type="protein sequence ID" value="UXN70910.1"/>
    <property type="molecule type" value="Genomic_DNA"/>
</dbReference>
<accession>A0ABY6CF88</accession>
<evidence type="ECO:0000313" key="2">
    <source>
        <dbReference type="Proteomes" id="UP001061862"/>
    </source>
</evidence>
<dbReference type="Proteomes" id="UP001061862">
    <property type="component" value="Chromosome"/>
</dbReference>
<gene>
    <name evidence="1" type="ORF">N8A98_06900</name>
</gene>
<sequence length="72" mass="7920">MVTTHNQRVIDAYDIFVEGQVVRLLTGGPPMTVIDVCDCCGDVTATYCNSSGDLDVIELPSVAVRFDDEWRP</sequence>
<name>A0ABY6CF88_9HYPH</name>
<organism evidence="1 2">
    <name type="scientific">Devosia neptuniae</name>
    <dbReference type="NCBI Taxonomy" id="191302"/>
    <lineage>
        <taxon>Bacteria</taxon>
        <taxon>Pseudomonadati</taxon>
        <taxon>Pseudomonadota</taxon>
        <taxon>Alphaproteobacteria</taxon>
        <taxon>Hyphomicrobiales</taxon>
        <taxon>Devosiaceae</taxon>
        <taxon>Devosia</taxon>
    </lineage>
</organism>
<keyword evidence="2" id="KW-1185">Reference proteome</keyword>
<evidence type="ECO:0000313" key="1">
    <source>
        <dbReference type="EMBL" id="UXN70910.1"/>
    </source>
</evidence>
<dbReference type="RefSeq" id="WP_262170199.1">
    <property type="nucleotide sequence ID" value="NZ_CP104965.1"/>
</dbReference>